<evidence type="ECO:0000256" key="1">
    <source>
        <dbReference type="ARBA" id="ARBA00004651"/>
    </source>
</evidence>
<dbReference type="InterPro" id="IPR050833">
    <property type="entry name" value="Poly_Biosynth_Transport"/>
</dbReference>
<feature type="transmembrane region" description="Helical" evidence="6">
    <location>
        <begin position="199"/>
        <end position="221"/>
    </location>
</feature>
<comment type="caution">
    <text evidence="7">The sequence shown here is derived from an EMBL/GenBank/DDBJ whole genome shotgun (WGS) entry which is preliminary data.</text>
</comment>
<dbReference type="Pfam" id="PF01943">
    <property type="entry name" value="Polysacc_synt"/>
    <property type="match status" value="1"/>
</dbReference>
<keyword evidence="4 6" id="KW-1133">Transmembrane helix</keyword>
<keyword evidence="2" id="KW-1003">Cell membrane</keyword>
<protein>
    <submittedName>
        <fullName evidence="7">Oligosaccharide flippase family protein</fullName>
    </submittedName>
</protein>
<evidence type="ECO:0000256" key="6">
    <source>
        <dbReference type="SAM" id="Phobius"/>
    </source>
</evidence>
<feature type="transmembrane region" description="Helical" evidence="6">
    <location>
        <begin position="134"/>
        <end position="154"/>
    </location>
</feature>
<feature type="transmembrane region" description="Helical" evidence="6">
    <location>
        <begin position="300"/>
        <end position="325"/>
    </location>
</feature>
<feature type="transmembrane region" description="Helical" evidence="6">
    <location>
        <begin position="346"/>
        <end position="365"/>
    </location>
</feature>
<evidence type="ECO:0000313" key="7">
    <source>
        <dbReference type="EMBL" id="HJC35556.1"/>
    </source>
</evidence>
<proteinExistence type="predicted"/>
<feature type="transmembrane region" description="Helical" evidence="6">
    <location>
        <begin position="505"/>
        <end position="529"/>
    </location>
</feature>
<feature type="transmembrane region" description="Helical" evidence="6">
    <location>
        <begin position="472"/>
        <end position="493"/>
    </location>
</feature>
<dbReference type="PIRSF" id="PIRSF038958">
    <property type="entry name" value="PG_synth_SpoVB"/>
    <property type="match status" value="1"/>
</dbReference>
<feature type="transmembrane region" description="Helical" evidence="6">
    <location>
        <begin position="57"/>
        <end position="78"/>
    </location>
</feature>
<dbReference type="EMBL" id="DWWM01000001">
    <property type="protein sequence ID" value="HJC35556.1"/>
    <property type="molecule type" value="Genomic_DNA"/>
</dbReference>
<organism evidence="7 8">
    <name type="scientific">Candidatus Merdibacter merdavium</name>
    <dbReference type="NCBI Taxonomy" id="2838692"/>
    <lineage>
        <taxon>Bacteria</taxon>
        <taxon>Bacillati</taxon>
        <taxon>Bacillota</taxon>
        <taxon>Erysipelotrichia</taxon>
        <taxon>Erysipelotrichales</taxon>
        <taxon>Erysipelotrichaceae</taxon>
        <taxon>Merdibacter</taxon>
    </lineage>
</organism>
<dbReference type="InterPro" id="IPR002797">
    <property type="entry name" value="Polysacc_synth"/>
</dbReference>
<evidence type="ECO:0000256" key="3">
    <source>
        <dbReference type="ARBA" id="ARBA00022692"/>
    </source>
</evidence>
<feature type="transmembrane region" description="Helical" evidence="6">
    <location>
        <begin position="99"/>
        <end position="122"/>
    </location>
</feature>
<reference evidence="7" key="2">
    <citation type="submission" date="2021-04" db="EMBL/GenBank/DDBJ databases">
        <authorList>
            <person name="Gilroy R."/>
        </authorList>
    </citation>
    <scope>NUCLEOTIDE SEQUENCE</scope>
    <source>
        <strain evidence="7">CHK187-11901</strain>
    </source>
</reference>
<accession>A0A9D2NNA4</accession>
<feature type="transmembrane region" description="Helical" evidence="6">
    <location>
        <begin position="255"/>
        <end position="280"/>
    </location>
</feature>
<reference evidence="7" key="1">
    <citation type="journal article" date="2021" name="PeerJ">
        <title>Extensive microbial diversity within the chicken gut microbiome revealed by metagenomics and culture.</title>
        <authorList>
            <person name="Gilroy R."/>
            <person name="Ravi A."/>
            <person name="Getino M."/>
            <person name="Pursley I."/>
            <person name="Horton D.L."/>
            <person name="Alikhan N.F."/>
            <person name="Baker D."/>
            <person name="Gharbi K."/>
            <person name="Hall N."/>
            <person name="Watson M."/>
            <person name="Adriaenssens E.M."/>
            <person name="Foster-Nyarko E."/>
            <person name="Jarju S."/>
            <person name="Secka A."/>
            <person name="Antonio M."/>
            <person name="Oren A."/>
            <person name="Chaudhuri R.R."/>
            <person name="La Ragione R."/>
            <person name="Hildebrand F."/>
            <person name="Pallen M.J."/>
        </authorList>
    </citation>
    <scope>NUCLEOTIDE SEQUENCE</scope>
    <source>
        <strain evidence="7">CHK187-11901</strain>
    </source>
</reference>
<dbReference type="GO" id="GO:0005886">
    <property type="term" value="C:plasma membrane"/>
    <property type="evidence" value="ECO:0007669"/>
    <property type="project" value="UniProtKB-SubCell"/>
</dbReference>
<evidence type="ECO:0000256" key="2">
    <source>
        <dbReference type="ARBA" id="ARBA00022475"/>
    </source>
</evidence>
<feature type="transmembrane region" description="Helical" evidence="6">
    <location>
        <begin position="442"/>
        <end position="460"/>
    </location>
</feature>
<keyword evidence="5 6" id="KW-0472">Membrane</keyword>
<feature type="transmembrane region" description="Helical" evidence="6">
    <location>
        <begin position="175"/>
        <end position="193"/>
    </location>
</feature>
<sequence length="552" mass="62090">MNSIKAERRRKSIIISGLIGSAGIFLSKFIGLFYAVPFSAILGSDLNSAYYGVAYQLYSYLLNICTAGFPFAIATLVAKYMAHDDYVTTLVVKKLSSALMCICGFGGMLIVILFSTPLAALVMPDNGGASVETMRTVLILISFALFFVPVLSSIRGFYQGLKHMEVYSLSQVLEQLVRVGFLLSFSAIAVYIFNQDRIWAVYFGVISTSVSAIIAIIHMKFYDRRQMREFRVKAKEQGGTAAVSRTEKKEIFRELVLIAFPYMLSAALGYCDSFINTVFINQGLQMHGDSSETIIAVTGAINYGVLKLMSIPMILAPGFSAAIIPHLSEALERNDSRRIRKNIRECVEIVLYIGLPVSFCLFAYARPLYYTLFTTESLEISAQVLRWYSIEAFLSTIAPIFTSLLMAVGLRYRALKFISVNFICKLVLTLPFLMWFGYPGTIYSDLISYGAFMFLAMRELAKRYHVRWKYTLRRFFCMLLGVAALYGVSLLFNMFGFEACDQGRIISFIQMAISGVFALLAYLIVTYILQIPQAIFHFDLKKLLKRRNHDAS</sequence>
<evidence type="ECO:0000313" key="8">
    <source>
        <dbReference type="Proteomes" id="UP000823896"/>
    </source>
</evidence>
<name>A0A9D2NNA4_9FIRM</name>
<evidence type="ECO:0000256" key="5">
    <source>
        <dbReference type="ARBA" id="ARBA00023136"/>
    </source>
</evidence>
<gene>
    <name evidence="7" type="ORF">H9702_00290</name>
</gene>
<feature type="transmembrane region" description="Helical" evidence="6">
    <location>
        <begin position="12"/>
        <end position="37"/>
    </location>
</feature>
<feature type="transmembrane region" description="Helical" evidence="6">
    <location>
        <begin position="417"/>
        <end position="436"/>
    </location>
</feature>
<dbReference type="Proteomes" id="UP000823896">
    <property type="component" value="Unassembled WGS sequence"/>
</dbReference>
<dbReference type="AlphaFoldDB" id="A0A9D2NNA4"/>
<evidence type="ECO:0000256" key="4">
    <source>
        <dbReference type="ARBA" id="ARBA00022989"/>
    </source>
</evidence>
<dbReference type="PANTHER" id="PTHR30250:SF21">
    <property type="entry name" value="LIPID II FLIPPASE MURJ"/>
    <property type="match status" value="1"/>
</dbReference>
<comment type="subcellular location">
    <subcellularLocation>
        <location evidence="1">Cell membrane</location>
        <topology evidence="1">Multi-pass membrane protein</topology>
    </subcellularLocation>
</comment>
<feature type="transmembrane region" description="Helical" evidence="6">
    <location>
        <begin position="385"/>
        <end position="410"/>
    </location>
</feature>
<keyword evidence="3 6" id="KW-0812">Transmembrane</keyword>
<dbReference type="InterPro" id="IPR024923">
    <property type="entry name" value="PG_synth_SpoVB"/>
</dbReference>
<dbReference type="PANTHER" id="PTHR30250">
    <property type="entry name" value="PST FAMILY PREDICTED COLANIC ACID TRANSPORTER"/>
    <property type="match status" value="1"/>
</dbReference>